<dbReference type="Proteomes" id="UP000054823">
    <property type="component" value="Unassembled WGS sequence"/>
</dbReference>
<feature type="region of interest" description="Disordered" evidence="1">
    <location>
        <begin position="25"/>
        <end position="125"/>
    </location>
</feature>
<proteinExistence type="predicted"/>
<dbReference type="SUPFAM" id="SSF51120">
    <property type="entry name" value="beta-Roll"/>
    <property type="match status" value="2"/>
</dbReference>
<evidence type="ECO:0000313" key="4">
    <source>
        <dbReference type="Proteomes" id="UP000054823"/>
    </source>
</evidence>
<protein>
    <submittedName>
        <fullName evidence="3">Uncharacterized protein</fullName>
    </submittedName>
</protein>
<evidence type="ECO:0000256" key="2">
    <source>
        <dbReference type="SAM" id="SignalP"/>
    </source>
</evidence>
<dbReference type="AlphaFoldDB" id="A0A0P1EQA0"/>
<sequence>MGPIVLLSLLGIGAATAFVDVMSDSDDSDALDVKDDTNDDEDQDLGMGPIDGAGDTGEEDQDGGSSSGQNAVQPEELKGPTLHGTDEADELTARSTQNIDAGEGNDTLSSRGSGTLLGGEGNDMMEIGGTAKGYGGLGEDYMHISDAGAAFGGFGNDTFILKAPQSALSGPAVADGGDGDDTFVMKPLSGLPEDNVAHILTGGAGADVYALDIDSAISVRDGAEGDNQIVARITDFDPDEDMLLLDIGAATNMQDVDDLPMPEVTTTEDPDGAYTDVHFKWTNPLNPDNVEIRTMRLDGVTGFSAGAVQLTSVFDPDSAHSDDETAGAAAHRLFALTPIEGTAGTDDITLSDSAATTLKGGDDTLTITGGSHLAYGGEGNDTMIVNSDDNGAAQLFGGEGDDVITADKIQNNDTALIGGEGDDTITFGLGHYVEGNAGADTLTLNVHPDALAQGPAVLDALTGNHLTINIPPELEGELHILNHTYSNGFEVVYSEVLIGDTPILKLMEEDFTNGVGIAENDPRLTIIRDAAL</sequence>
<reference evidence="3 4" key="1">
    <citation type="submission" date="2015-09" db="EMBL/GenBank/DDBJ databases">
        <authorList>
            <consortium name="Swine Surveillance"/>
        </authorList>
    </citation>
    <scope>NUCLEOTIDE SEQUENCE [LARGE SCALE GENOMIC DNA]</scope>
    <source>
        <strain evidence="3 4">CECT 7688</strain>
    </source>
</reference>
<evidence type="ECO:0000256" key="1">
    <source>
        <dbReference type="SAM" id="MobiDB-lite"/>
    </source>
</evidence>
<organism evidence="3 4">
    <name type="scientific">Shimia marina</name>
    <dbReference type="NCBI Taxonomy" id="321267"/>
    <lineage>
        <taxon>Bacteria</taxon>
        <taxon>Pseudomonadati</taxon>
        <taxon>Pseudomonadota</taxon>
        <taxon>Alphaproteobacteria</taxon>
        <taxon>Rhodobacterales</taxon>
        <taxon>Roseobacteraceae</taxon>
    </lineage>
</organism>
<feature type="signal peptide" evidence="2">
    <location>
        <begin position="1"/>
        <end position="17"/>
    </location>
</feature>
<dbReference type="InterPro" id="IPR011049">
    <property type="entry name" value="Serralysin-like_metalloprot_C"/>
</dbReference>
<dbReference type="STRING" id="321267.SHM7688_01796"/>
<feature type="chain" id="PRO_5006061775" evidence="2">
    <location>
        <begin position="18"/>
        <end position="532"/>
    </location>
</feature>
<name>A0A0P1EQA0_9RHOB</name>
<gene>
    <name evidence="3" type="ORF">SHM7688_01796</name>
</gene>
<keyword evidence="2" id="KW-0732">Signal</keyword>
<evidence type="ECO:0000313" key="3">
    <source>
        <dbReference type="EMBL" id="CUH52350.1"/>
    </source>
</evidence>
<accession>A0A0P1EQA0</accession>
<dbReference type="OrthoDB" id="9342475at2"/>
<keyword evidence="4" id="KW-1185">Reference proteome</keyword>
<dbReference type="PRINTS" id="PR00313">
    <property type="entry name" value="CABNDNGRPT"/>
</dbReference>
<dbReference type="EMBL" id="CYPW01000017">
    <property type="protein sequence ID" value="CUH52350.1"/>
    <property type="molecule type" value="Genomic_DNA"/>
</dbReference>
<dbReference type="RefSeq" id="WP_058239566.1">
    <property type="nucleotide sequence ID" value="NZ_CYPW01000017.1"/>
</dbReference>
<dbReference type="Gene3D" id="2.160.20.160">
    <property type="match status" value="2"/>
</dbReference>